<evidence type="ECO:0000313" key="1">
    <source>
        <dbReference type="EMBL" id="KKR30751.1"/>
    </source>
</evidence>
<dbReference type="Proteomes" id="UP000034539">
    <property type="component" value="Unassembled WGS sequence"/>
</dbReference>
<evidence type="ECO:0000313" key="2">
    <source>
        <dbReference type="Proteomes" id="UP000034539"/>
    </source>
</evidence>
<name>A0A0G0Q056_9BACT</name>
<dbReference type="AlphaFoldDB" id="A0A0G0Q056"/>
<comment type="caution">
    <text evidence="1">The sequence shown here is derived from an EMBL/GenBank/DDBJ whole genome shotgun (WGS) entry which is preliminary data.</text>
</comment>
<reference evidence="1 2" key="1">
    <citation type="journal article" date="2015" name="Nature">
        <title>rRNA introns, odd ribosomes, and small enigmatic genomes across a large radiation of phyla.</title>
        <authorList>
            <person name="Brown C.T."/>
            <person name="Hug L.A."/>
            <person name="Thomas B.C."/>
            <person name="Sharon I."/>
            <person name="Castelle C.J."/>
            <person name="Singh A."/>
            <person name="Wilkins M.J."/>
            <person name="Williams K.H."/>
            <person name="Banfield J.F."/>
        </authorList>
    </citation>
    <scope>NUCLEOTIDE SEQUENCE [LARGE SCALE GENOMIC DNA]</scope>
</reference>
<dbReference type="EMBL" id="LBXN01000093">
    <property type="protein sequence ID" value="KKR30751.1"/>
    <property type="molecule type" value="Genomic_DNA"/>
</dbReference>
<accession>A0A0G0Q056</accession>
<organism evidence="1 2">
    <name type="scientific">Candidatus Gottesmanbacteria bacterium GW2011_GWC2_39_8</name>
    <dbReference type="NCBI Taxonomy" id="1618450"/>
    <lineage>
        <taxon>Bacteria</taxon>
        <taxon>Candidatus Gottesmaniibacteriota</taxon>
    </lineage>
</organism>
<proteinExistence type="predicted"/>
<gene>
    <name evidence="1" type="ORF">UT63_C0093G0002</name>
</gene>
<protein>
    <submittedName>
        <fullName evidence="1">Uncharacterized protein</fullName>
    </submittedName>
</protein>
<sequence length="578" mass="64849">MVAMYKPIVYNTLITGDPGYYFMQKESLPNRYDRVLSVMRDPERKVLSPVTLACFSATSHKPKLPDRLSVSENPFIGNRMYLHEVAGDLLETAINSDPREQRRLLGTCISIFDLNNFRSFDKANPDEATRLKVKALDTISQSLQNPVFDYRITLVSGGDEFAVISNPRKQMDYSEIVKLNNEQLAKMAVELGQVTGKFDMGDGTIDKNKQVTCKGKSAFLSEALAKLTQNTFSTFEEMVSALEYAVIDYKDPDSERTVNLEPGKIVNSFGLALEEIEEKTSRATEALQNASGLTRKSLQEDNTAELDIDPKYYPDWMQEMPILIGTDPSFSGLTVPYLKWLRSLSLTDSFSSKNLTVYNHDGLISHLRQDVDRINPNEKIVINAFDLALLKETNDRLGHGPADNSINQILGGIALLKEKYESSGITVSKENGVLFVEIKGDKNQIDQVNTDLVAEINGVINNVKLPDGILEQNPYLPQNPELKLFAGHAAVYIEKPEEGKVLDTIHRKIDEVRNLSGQDKTELYREELCQENYAMLPLLRYNGGRTSSRIERIEEKTGKIPSLESSLAILDPTYGLQD</sequence>